<dbReference type="PANTHER" id="PTHR30619:SF7">
    <property type="entry name" value="BETA-LACTAMASE DOMAIN PROTEIN"/>
    <property type="match status" value="1"/>
</dbReference>
<name>A0A7C6AAQ4_UNCW3</name>
<dbReference type="InterPro" id="IPR035681">
    <property type="entry name" value="ComA-like_MBL"/>
</dbReference>
<dbReference type="InterPro" id="IPR052159">
    <property type="entry name" value="Competence_DNA_uptake"/>
</dbReference>
<organism evidence="2">
    <name type="scientific">candidate division WOR-3 bacterium</name>
    <dbReference type="NCBI Taxonomy" id="2052148"/>
    <lineage>
        <taxon>Bacteria</taxon>
        <taxon>Bacteria division WOR-3</taxon>
    </lineage>
</organism>
<sequence length="336" mass="37672">MPEAERSLLKAIFSFLLLFLSCQPNKSPLSLQITFIDVGHGDCILIQTPDDKIDTNDIYCGLVILIDGGEEATGKNVVVPFLRKLGIDTIDMIIATHAHSDHMAGLIPVIKEFPVKIITQPGYKRTTKFYEDFDKTAKQEPNAKYYPKLIPDLVKKEGDELNWGKELAVTVLHSNPNVDEATINNSSIVIKIAYGKASILLMGDAEGKDRQDSAQTIRYVEKRLVERFGDRLQSTILKVGHHGSETSTTIPFLHRVKPKYAVITAGNKKFGNSVLPDESVIKRLKENNIQIFRTDYNDQDKPYEDCPGDDHIQIIMVKDSIIKIGYLAQFLVFGIN</sequence>
<dbReference type="Pfam" id="PF00753">
    <property type="entry name" value="Lactamase_B"/>
    <property type="match status" value="1"/>
</dbReference>
<dbReference type="GO" id="GO:0016787">
    <property type="term" value="F:hydrolase activity"/>
    <property type="evidence" value="ECO:0007669"/>
    <property type="project" value="UniProtKB-KW"/>
</dbReference>
<protein>
    <submittedName>
        <fullName evidence="2">MBL fold metallo-hydrolase</fullName>
    </submittedName>
</protein>
<accession>A0A7C6AAQ4</accession>
<dbReference type="InterPro" id="IPR001279">
    <property type="entry name" value="Metallo-B-lactamas"/>
</dbReference>
<dbReference type="PANTHER" id="PTHR30619">
    <property type="entry name" value="DNA INTERNALIZATION/COMPETENCE PROTEIN COMEC/REC2"/>
    <property type="match status" value="1"/>
</dbReference>
<dbReference type="SMART" id="SM00849">
    <property type="entry name" value="Lactamase_B"/>
    <property type="match status" value="1"/>
</dbReference>
<evidence type="ECO:0000313" key="2">
    <source>
        <dbReference type="EMBL" id="HHS53013.1"/>
    </source>
</evidence>
<dbReference type="InterPro" id="IPR036866">
    <property type="entry name" value="RibonucZ/Hydroxyglut_hydro"/>
</dbReference>
<dbReference type="CDD" id="cd07731">
    <property type="entry name" value="ComA-like_MBL-fold"/>
    <property type="match status" value="1"/>
</dbReference>
<dbReference type="PROSITE" id="PS51257">
    <property type="entry name" value="PROKAR_LIPOPROTEIN"/>
    <property type="match status" value="1"/>
</dbReference>
<proteinExistence type="predicted"/>
<keyword evidence="2" id="KW-0378">Hydrolase</keyword>
<gene>
    <name evidence="2" type="ORF">ENW73_09225</name>
</gene>
<comment type="caution">
    <text evidence="2">The sequence shown here is derived from an EMBL/GenBank/DDBJ whole genome shotgun (WGS) entry which is preliminary data.</text>
</comment>
<dbReference type="Gene3D" id="3.60.15.10">
    <property type="entry name" value="Ribonuclease Z/Hydroxyacylglutathione hydrolase-like"/>
    <property type="match status" value="1"/>
</dbReference>
<evidence type="ECO:0000259" key="1">
    <source>
        <dbReference type="SMART" id="SM00849"/>
    </source>
</evidence>
<feature type="domain" description="Metallo-beta-lactamase" evidence="1">
    <location>
        <begin position="40"/>
        <end position="241"/>
    </location>
</feature>
<dbReference type="SUPFAM" id="SSF56281">
    <property type="entry name" value="Metallo-hydrolase/oxidoreductase"/>
    <property type="match status" value="1"/>
</dbReference>
<dbReference type="AlphaFoldDB" id="A0A7C6AAQ4"/>
<dbReference type="EMBL" id="DTLI01000219">
    <property type="protein sequence ID" value="HHS53013.1"/>
    <property type="molecule type" value="Genomic_DNA"/>
</dbReference>
<reference evidence="2" key="1">
    <citation type="journal article" date="2020" name="mSystems">
        <title>Genome- and Community-Level Interaction Insights into Carbon Utilization and Element Cycling Functions of Hydrothermarchaeota in Hydrothermal Sediment.</title>
        <authorList>
            <person name="Zhou Z."/>
            <person name="Liu Y."/>
            <person name="Xu W."/>
            <person name="Pan J."/>
            <person name="Luo Z.H."/>
            <person name="Li M."/>
        </authorList>
    </citation>
    <scope>NUCLEOTIDE SEQUENCE [LARGE SCALE GENOMIC DNA]</scope>
    <source>
        <strain evidence="2">SpSt-876</strain>
    </source>
</reference>